<keyword evidence="1" id="KW-0472">Membrane</keyword>
<evidence type="ECO:0000259" key="2">
    <source>
        <dbReference type="Pfam" id="PF18155"/>
    </source>
</evidence>
<evidence type="ECO:0000256" key="1">
    <source>
        <dbReference type="SAM" id="Phobius"/>
    </source>
</evidence>
<evidence type="ECO:0000313" key="4">
    <source>
        <dbReference type="Proteomes" id="UP001224661"/>
    </source>
</evidence>
<name>A0ABT6RJL1_9ACTN</name>
<keyword evidence="1" id="KW-0812">Transmembrane</keyword>
<sequence>MARSRVDWRRSLIKQLKKPARQAGISLESLRRAIAVEFGLYALSMWAPETAARDGWALLKGYDFRPHSALGFRTNSSVRWLIGELKKDQDWHEALEQYEAFPEHLRLYTIKDSARPAVRRELTHARDRVDAYAKALSGPPKHQLQSIDLAEPDVVYRFTVNGEEHRLQIPRWLIPEVQRGHGEGRKRRGITLTWSALMKTAASMDSSDASQGRSNNWHGRVCDLQLRLRKSGRLRPARRLTIEDMVHLVGMPAVGKTTLLTVFAVWAARRRHTLTLVLGDVIAVLNMVEDLNRYVADSAAPILGASTRGQHLRQLHRPPDVRTRGLQLLQDDRLRWVSTACPAQGLLADLSSPLPLGAAPCHGQLELVAQPKEKPDSGQPKEPAKSGCPLFFSCGRHEAARALVKAPIWVATAQSLLHCRVPPQLTDKSQRYLELAWGRSDAFAFDEADRVQIQLDQIFSPSQTLAGPSKDAWLDEVRPLFEQHNRSTHGKHLTTSATVRGWSIDINSAGMLVARLRNLLAEYRHVREWLREGYFNEWQLAIRLAGEIARRPHSNNGEAASQDEASRWRRDEDVYSRWREVFREWLQDPAGRYKGDKTQVAFLRDVAARGYDDPTRINRDLMHWLDDEPDVIAQDTEVRRRMAVRLQVTITVALLAQNLARLTRYCWEVESEIGAESMSSSLVHRPPTEYLPLVPESPMGNLLGFQYREDDNGPADRLGALSFFRCSGIGRWLLLNLPHLYAGSEPKQQPGPGVLLLSATSWAGNSPRYDVQVPVTGILSSRAADKVPIDQRIVCEYLPSRVVGPDGKTHDRIVSGLYGDRRSEALSDVLADLCTAQPGLRGARPSTLERIRGDLEPGRRRLLLLVGNYQEAKLAHRKLVELRPEWADQILHMVPDDERGTHHWASGSLARSRVSTLAQHEDVWILITPMLAIERGHNILNDDHVAALGAALYLVRPHLHPEDLSYHIENMNRWAVEQILAGLPTAGLPDASLGERAGMFSRIAHRRWTDLLEDPLRYAYTETDSAERRAMDWTNIAPLNQIVGRLLRGAATARIYFCDGAFAPTNDDSTLLGMYRAMDEAMSGRQSDIAIPLYEPLKYGLHTLLEKFRGDV</sequence>
<feature type="domain" description="pPIWI-RE three-gene island" evidence="2">
    <location>
        <begin position="31"/>
        <end position="178"/>
    </location>
</feature>
<feature type="transmembrane region" description="Helical" evidence="1">
    <location>
        <begin position="245"/>
        <end position="268"/>
    </location>
</feature>
<dbReference type="RefSeq" id="WP_282509062.1">
    <property type="nucleotide sequence ID" value="NZ_JASCIR010000001.1"/>
</dbReference>
<protein>
    <recommendedName>
        <fullName evidence="2">pPIWI-RE three-gene island domain-containing protein</fullName>
    </recommendedName>
</protein>
<proteinExistence type="predicted"/>
<gene>
    <name evidence="3" type="ORF">QIS99_00030</name>
</gene>
<dbReference type="Proteomes" id="UP001224661">
    <property type="component" value="Unassembled WGS sequence"/>
</dbReference>
<keyword evidence="1" id="KW-1133">Transmembrane helix</keyword>
<reference evidence="3 4" key="1">
    <citation type="submission" date="2023-05" db="EMBL/GenBank/DDBJ databases">
        <title>Draft genome sequence of Streptomyces sp. B-S-A8 isolated from a cave soil in Thailand.</title>
        <authorList>
            <person name="Chamroensaksri N."/>
            <person name="Muangham S."/>
        </authorList>
    </citation>
    <scope>NUCLEOTIDE SEQUENCE [LARGE SCALE GENOMIC DNA]</scope>
    <source>
        <strain evidence="3 4">B-S-A8</strain>
    </source>
</reference>
<dbReference type="EMBL" id="JASCIR010000001">
    <property type="protein sequence ID" value="MDI3384618.1"/>
    <property type="molecule type" value="Genomic_DNA"/>
</dbReference>
<accession>A0ABT6RJL1</accession>
<organism evidence="3 4">
    <name type="scientific">Streptomyces solicavernae</name>
    <dbReference type="NCBI Taxonomy" id="3043614"/>
    <lineage>
        <taxon>Bacteria</taxon>
        <taxon>Bacillati</taxon>
        <taxon>Actinomycetota</taxon>
        <taxon>Actinomycetes</taxon>
        <taxon>Kitasatosporales</taxon>
        <taxon>Streptomycetaceae</taxon>
        <taxon>Streptomyces</taxon>
    </lineage>
</organism>
<evidence type="ECO:0000313" key="3">
    <source>
        <dbReference type="EMBL" id="MDI3384618.1"/>
    </source>
</evidence>
<keyword evidence="4" id="KW-1185">Reference proteome</keyword>
<dbReference type="InterPro" id="IPR055254">
    <property type="entry name" value="pPIWI_RE_Z"/>
</dbReference>
<comment type="caution">
    <text evidence="3">The sequence shown here is derived from an EMBL/GenBank/DDBJ whole genome shotgun (WGS) entry which is preliminary data.</text>
</comment>
<dbReference type="Pfam" id="PF18155">
    <property type="entry name" value="pPIWI_RE_Z"/>
    <property type="match status" value="1"/>
</dbReference>